<dbReference type="Gene3D" id="3.40.630.30">
    <property type="match status" value="1"/>
</dbReference>
<dbReference type="InterPro" id="IPR051531">
    <property type="entry name" value="N-acetyltransferase"/>
</dbReference>
<gene>
    <name evidence="2" type="ORF">I6M88_14450</name>
</gene>
<evidence type="ECO:0000313" key="2">
    <source>
        <dbReference type="EMBL" id="MBJ8382160.1"/>
    </source>
</evidence>
<dbReference type="InterPro" id="IPR000182">
    <property type="entry name" value="GNAT_dom"/>
</dbReference>
<evidence type="ECO:0000313" key="3">
    <source>
        <dbReference type="Proteomes" id="UP000746649"/>
    </source>
</evidence>
<comment type="caution">
    <text evidence="2">The sequence shown here is derived from an EMBL/GenBank/DDBJ whole genome shotgun (WGS) entry which is preliminary data.</text>
</comment>
<dbReference type="PANTHER" id="PTHR43792:SF1">
    <property type="entry name" value="N-ACETYLTRANSFERASE DOMAIN-CONTAINING PROTEIN"/>
    <property type="match status" value="1"/>
</dbReference>
<dbReference type="PANTHER" id="PTHR43792">
    <property type="entry name" value="GNAT FAMILY, PUTATIVE (AFU_ORTHOLOGUE AFUA_3G00765)-RELATED-RELATED"/>
    <property type="match status" value="1"/>
</dbReference>
<dbReference type="PROSITE" id="PS51186">
    <property type="entry name" value="GNAT"/>
    <property type="match status" value="1"/>
</dbReference>
<organism evidence="2 3">
    <name type="scientific">Citrobacter sedlakii</name>
    <dbReference type="NCBI Taxonomy" id="67826"/>
    <lineage>
        <taxon>Bacteria</taxon>
        <taxon>Pseudomonadati</taxon>
        <taxon>Pseudomonadota</taxon>
        <taxon>Gammaproteobacteria</taxon>
        <taxon>Enterobacterales</taxon>
        <taxon>Enterobacteriaceae</taxon>
        <taxon>Citrobacter</taxon>
        <taxon>Citrobacter freundii complex</taxon>
    </lineage>
</organism>
<accession>A0ABS0ZTN0</accession>
<name>A0ABS0ZTN0_9ENTR</name>
<dbReference type="InterPro" id="IPR016181">
    <property type="entry name" value="Acyl_CoA_acyltransferase"/>
</dbReference>
<feature type="domain" description="N-acetyltransferase" evidence="1">
    <location>
        <begin position="9"/>
        <end position="162"/>
    </location>
</feature>
<sequence length="184" mass="20734">MPVLTTDRLTCRPIVSHDWPFFLALQRHPSVMRYVADARSEKQIRDAFDARLPAWQPGAAHWLCLVVCDTATQTPLGVTGYIQHDEGNAEVGFLLAAEAQGKGYGMESLRAVCDYAFTTGGLRRLTACVTEGNQASRRLLEKTGFVLEGTLRESYWLEQRWQNDWLFGLLKRDYFATSTSLATK</sequence>
<dbReference type="Proteomes" id="UP000746649">
    <property type="component" value="Unassembled WGS sequence"/>
</dbReference>
<dbReference type="SUPFAM" id="SSF55729">
    <property type="entry name" value="Acyl-CoA N-acyltransferases (Nat)"/>
    <property type="match status" value="1"/>
</dbReference>
<dbReference type="EMBL" id="JADWND010000006">
    <property type="protein sequence ID" value="MBJ8382160.1"/>
    <property type="molecule type" value="Genomic_DNA"/>
</dbReference>
<reference evidence="2 3" key="1">
    <citation type="submission" date="2020-11" db="EMBL/GenBank/DDBJ databases">
        <title>Enhanced detection system for hospital associated transmission using whole genome sequencing surveillance.</title>
        <authorList>
            <person name="Harrison L.H."/>
            <person name="Van Tyne D."/>
            <person name="Marsh J.W."/>
            <person name="Griffith M.P."/>
            <person name="Snyder D.J."/>
            <person name="Cooper V.S."/>
            <person name="Mustapha M."/>
        </authorList>
    </citation>
    <scope>NUCLEOTIDE SEQUENCE [LARGE SCALE GENOMIC DNA]</scope>
    <source>
        <strain evidence="2 3">CB00117</strain>
    </source>
</reference>
<proteinExistence type="predicted"/>
<dbReference type="RefSeq" id="WP_200035564.1">
    <property type="nucleotide sequence ID" value="NZ_JADWND010000006.1"/>
</dbReference>
<dbReference type="Pfam" id="PF13302">
    <property type="entry name" value="Acetyltransf_3"/>
    <property type="match status" value="1"/>
</dbReference>
<protein>
    <submittedName>
        <fullName evidence="2">GNAT family N-acetyltransferase</fullName>
    </submittedName>
</protein>
<keyword evidence="3" id="KW-1185">Reference proteome</keyword>
<evidence type="ECO:0000259" key="1">
    <source>
        <dbReference type="PROSITE" id="PS51186"/>
    </source>
</evidence>